<name>A0A317T810_9CHLB</name>
<sequence length="89" mass="9160">MKKADETEKMEDMINKAVGAAGLAGGAVMFSPLGFPVLFHGVSGAVVGGLGLYAANAVIGKIVEQNKQIQDAQESQIDGDPAENDSLLD</sequence>
<proteinExistence type="predicted"/>
<dbReference type="AlphaFoldDB" id="A0A317T810"/>
<dbReference type="Proteomes" id="UP000246278">
    <property type="component" value="Unassembled WGS sequence"/>
</dbReference>
<evidence type="ECO:0000313" key="3">
    <source>
        <dbReference type="EMBL" id="PWW81937.1"/>
    </source>
</evidence>
<evidence type="ECO:0000256" key="2">
    <source>
        <dbReference type="SAM" id="Phobius"/>
    </source>
</evidence>
<accession>A0A317T810</accession>
<keyword evidence="2" id="KW-0472">Membrane</keyword>
<protein>
    <submittedName>
        <fullName evidence="3">Uncharacterized protein</fullName>
    </submittedName>
</protein>
<reference evidence="4" key="1">
    <citation type="submission" date="2017-10" db="EMBL/GenBank/DDBJ databases">
        <authorList>
            <person name="Gaisin V.A."/>
            <person name="Rysina M.S."/>
            <person name="Grouzdev D.S."/>
        </authorList>
    </citation>
    <scope>NUCLEOTIDE SEQUENCE [LARGE SCALE GENOMIC DNA]</scope>
    <source>
        <strain evidence="4">V1</strain>
    </source>
</reference>
<keyword evidence="4" id="KW-1185">Reference proteome</keyword>
<feature type="compositionally biased region" description="Acidic residues" evidence="1">
    <location>
        <begin position="80"/>
        <end position="89"/>
    </location>
</feature>
<feature type="transmembrane region" description="Helical" evidence="2">
    <location>
        <begin position="12"/>
        <end position="31"/>
    </location>
</feature>
<gene>
    <name evidence="3" type="ORF">CR164_06135</name>
</gene>
<comment type="caution">
    <text evidence="3">The sequence shown here is derived from an EMBL/GenBank/DDBJ whole genome shotgun (WGS) entry which is preliminary data.</text>
</comment>
<organism evidence="3 4">
    <name type="scientific">Prosthecochloris marina</name>
    <dbReference type="NCBI Taxonomy" id="2017681"/>
    <lineage>
        <taxon>Bacteria</taxon>
        <taxon>Pseudomonadati</taxon>
        <taxon>Chlorobiota</taxon>
        <taxon>Chlorobiia</taxon>
        <taxon>Chlorobiales</taxon>
        <taxon>Chlorobiaceae</taxon>
        <taxon>Prosthecochloris</taxon>
    </lineage>
</organism>
<feature type="transmembrane region" description="Helical" evidence="2">
    <location>
        <begin position="37"/>
        <end position="59"/>
    </location>
</feature>
<dbReference type="EMBL" id="PDNZ01000004">
    <property type="protein sequence ID" value="PWW81937.1"/>
    <property type="molecule type" value="Genomic_DNA"/>
</dbReference>
<feature type="region of interest" description="Disordered" evidence="1">
    <location>
        <begin position="70"/>
        <end position="89"/>
    </location>
</feature>
<evidence type="ECO:0000256" key="1">
    <source>
        <dbReference type="SAM" id="MobiDB-lite"/>
    </source>
</evidence>
<keyword evidence="2" id="KW-1133">Transmembrane helix</keyword>
<evidence type="ECO:0000313" key="4">
    <source>
        <dbReference type="Proteomes" id="UP000246278"/>
    </source>
</evidence>
<dbReference type="RefSeq" id="WP_110023072.1">
    <property type="nucleotide sequence ID" value="NZ_PDNZ01000004.1"/>
</dbReference>
<keyword evidence="2" id="KW-0812">Transmembrane</keyword>